<dbReference type="Proteomes" id="UP000887574">
    <property type="component" value="Unplaced"/>
</dbReference>
<evidence type="ECO:0000256" key="1">
    <source>
        <dbReference type="SAM" id="Phobius"/>
    </source>
</evidence>
<proteinExistence type="predicted"/>
<feature type="transmembrane region" description="Helical" evidence="1">
    <location>
        <begin position="33"/>
        <end position="54"/>
    </location>
</feature>
<evidence type="ECO:0000313" key="2">
    <source>
        <dbReference type="Proteomes" id="UP000887574"/>
    </source>
</evidence>
<feature type="transmembrane region" description="Helical" evidence="1">
    <location>
        <begin position="92"/>
        <end position="123"/>
    </location>
</feature>
<evidence type="ECO:0000313" key="3">
    <source>
        <dbReference type="WBParaSite" id="jg4795"/>
    </source>
</evidence>
<feature type="transmembrane region" description="Helical" evidence="1">
    <location>
        <begin position="135"/>
        <end position="156"/>
    </location>
</feature>
<protein>
    <submittedName>
        <fullName evidence="3">MARVEL domain-containing protein</fullName>
    </submittedName>
</protein>
<feature type="transmembrane region" description="Helical" evidence="1">
    <location>
        <begin position="60"/>
        <end position="80"/>
    </location>
</feature>
<keyword evidence="1" id="KW-1133">Transmembrane helix</keyword>
<dbReference type="WBParaSite" id="jg4795">
    <property type="protein sequence ID" value="jg4795"/>
    <property type="gene ID" value="jg4795"/>
</dbReference>
<name>A0A915EFJ6_9BILA</name>
<dbReference type="AlphaFoldDB" id="A0A915EFJ6"/>
<keyword evidence="1" id="KW-0812">Transmembrane</keyword>
<keyword evidence="1" id="KW-0472">Membrane</keyword>
<keyword evidence="2" id="KW-1185">Reference proteome</keyword>
<organism evidence="2 3">
    <name type="scientific">Ditylenchus dipsaci</name>
    <dbReference type="NCBI Taxonomy" id="166011"/>
    <lineage>
        <taxon>Eukaryota</taxon>
        <taxon>Metazoa</taxon>
        <taxon>Ecdysozoa</taxon>
        <taxon>Nematoda</taxon>
        <taxon>Chromadorea</taxon>
        <taxon>Rhabditida</taxon>
        <taxon>Tylenchina</taxon>
        <taxon>Tylenchomorpha</taxon>
        <taxon>Sphaerularioidea</taxon>
        <taxon>Anguinidae</taxon>
        <taxon>Anguininae</taxon>
        <taxon>Ditylenchus</taxon>
    </lineage>
</organism>
<sequence length="175" mass="20176">MESIGDDRSNYYRCCGSLGFHYKEAAHWIAHSVSYICAVLMLIAVCIFVHNWANVHFVDFAIFCFFMVFFIVSIIVLQLIPMAQRKQKPGLFLPFLVLNFLSIVFWVLVAAYCTFWLIYGLFFMNKGSMSLDGCVLFMVISYVCASYCCTLQLIVYRAYKFARRSDDYISVAANI</sequence>
<reference evidence="3" key="1">
    <citation type="submission" date="2022-11" db="UniProtKB">
        <authorList>
            <consortium name="WormBaseParasite"/>
        </authorList>
    </citation>
    <scope>IDENTIFICATION</scope>
</reference>
<accession>A0A915EFJ6</accession>